<keyword evidence="1" id="KW-0479">Metal-binding</keyword>
<proteinExistence type="inferred from homology"/>
<name>A0ABT0XAR9_9ACTN</name>
<gene>
    <name evidence="3" type="ORF">M1E25_20005</name>
</gene>
<keyword evidence="1" id="KW-0560">Oxidoreductase</keyword>
<sequence length="321" mass="36075">MAIDLSGNKRKGALELPKTATGFDQVFHAVRARKPRYDGKLPTEPRWRSDFVLQDIKPPTLKLQDFGYEAGELNRGYGTIDETALAGPTQLLTPEGVVSLKGVCDKLEAYAGSSEFIVTRRVRGADLMSPFINNMIRDRNFLLACSRMVGVPLIPHPLRTPTVQINYFEGRSGDEREIAKWHRDGMDYVFTIQLNDASEYEGGRFKYFQGRTDDFDGVTESDERIKEAPCDDLGATLFIHGSHMYHAVTPVTSGRRVTFVLSLFCPYFSSQDSNTFWHLAGDDGILATIPNWLRLKWPTKNPSIDFSLRAGSPAITWSDLQ</sequence>
<protein>
    <submittedName>
        <fullName evidence="3">2OG-Fe(II) oxygenase</fullName>
    </submittedName>
</protein>
<dbReference type="PROSITE" id="PS51471">
    <property type="entry name" value="FE2OG_OXY"/>
    <property type="match status" value="1"/>
</dbReference>
<evidence type="ECO:0000256" key="1">
    <source>
        <dbReference type="RuleBase" id="RU003682"/>
    </source>
</evidence>
<reference evidence="3" key="1">
    <citation type="journal article" date="2023" name="Int. J. Syst. Evol. Microbiol.">
        <title>Streptomyces meridianus sp. nov. isolated from brackish water of the Tagus estuary in Alcochete, Portugal.</title>
        <authorList>
            <person name="Santos J.D.N."/>
            <person name="Klimek D."/>
            <person name="Calusinska M."/>
            <person name="Lobo Da Cunha A."/>
            <person name="Catita J."/>
            <person name="Goncalves H."/>
            <person name="Gonzalez I."/>
            <person name="Reyes F."/>
            <person name="Lage O.M."/>
        </authorList>
    </citation>
    <scope>NUCLEOTIDE SEQUENCE</scope>
    <source>
        <strain evidence="3">MTZ3.1</strain>
    </source>
</reference>
<dbReference type="Proteomes" id="UP001167160">
    <property type="component" value="Unassembled WGS sequence"/>
</dbReference>
<dbReference type="Gene3D" id="2.60.120.620">
    <property type="entry name" value="q2cbj1_9rhob like domain"/>
    <property type="match status" value="1"/>
</dbReference>
<dbReference type="InterPro" id="IPR005123">
    <property type="entry name" value="Oxoglu/Fe-dep_dioxygenase_dom"/>
</dbReference>
<organism evidence="3 4">
    <name type="scientific">Streptomyces meridianus</name>
    <dbReference type="NCBI Taxonomy" id="2938945"/>
    <lineage>
        <taxon>Bacteria</taxon>
        <taxon>Bacillati</taxon>
        <taxon>Actinomycetota</taxon>
        <taxon>Actinomycetes</taxon>
        <taxon>Kitasatosporales</taxon>
        <taxon>Streptomycetaceae</taxon>
        <taxon>Streptomyces</taxon>
    </lineage>
</organism>
<evidence type="ECO:0000313" key="3">
    <source>
        <dbReference type="EMBL" id="MCM2579606.1"/>
    </source>
</evidence>
<keyword evidence="1" id="KW-0408">Iron</keyword>
<comment type="caution">
    <text evidence="3">The sequence shown here is derived from an EMBL/GenBank/DDBJ whole genome shotgun (WGS) entry which is preliminary data.</text>
</comment>
<dbReference type="PANTHER" id="PTHR41677">
    <property type="entry name" value="YALI0B19030P"/>
    <property type="match status" value="1"/>
</dbReference>
<feature type="domain" description="Fe2OG dioxygenase" evidence="2">
    <location>
        <begin position="159"/>
        <end position="266"/>
    </location>
</feature>
<keyword evidence="4" id="KW-1185">Reference proteome</keyword>
<evidence type="ECO:0000313" key="4">
    <source>
        <dbReference type="Proteomes" id="UP001167160"/>
    </source>
</evidence>
<dbReference type="EMBL" id="JAMQGM010000044">
    <property type="protein sequence ID" value="MCM2579606.1"/>
    <property type="molecule type" value="Genomic_DNA"/>
</dbReference>
<comment type="similarity">
    <text evidence="1">Belongs to the iron/ascorbate-dependent oxidoreductase family.</text>
</comment>
<dbReference type="RefSeq" id="WP_251417604.1">
    <property type="nucleotide sequence ID" value="NZ_JAMQGM010000044.1"/>
</dbReference>
<evidence type="ECO:0000259" key="2">
    <source>
        <dbReference type="PROSITE" id="PS51471"/>
    </source>
</evidence>
<accession>A0ABT0XAR9</accession>
<dbReference type="PANTHER" id="PTHR41677:SF1">
    <property type="entry name" value="FE2OG DIOXYGENASE DOMAIN-CONTAINING PROTEIN"/>
    <property type="match status" value="1"/>
</dbReference>